<organism evidence="1 2">
    <name type="scientific">Lentinus tigrinus ALCF2SS1-6</name>
    <dbReference type="NCBI Taxonomy" id="1328759"/>
    <lineage>
        <taxon>Eukaryota</taxon>
        <taxon>Fungi</taxon>
        <taxon>Dikarya</taxon>
        <taxon>Basidiomycota</taxon>
        <taxon>Agaricomycotina</taxon>
        <taxon>Agaricomycetes</taxon>
        <taxon>Polyporales</taxon>
        <taxon>Polyporaceae</taxon>
        <taxon>Lentinus</taxon>
    </lineage>
</organism>
<dbReference type="EMBL" id="ML122256">
    <property type="protein sequence ID" value="RPD63585.1"/>
    <property type="molecule type" value="Genomic_DNA"/>
</dbReference>
<gene>
    <name evidence="1" type="ORF">L227DRAFT_608796</name>
</gene>
<evidence type="ECO:0000313" key="1">
    <source>
        <dbReference type="EMBL" id="RPD63585.1"/>
    </source>
</evidence>
<dbReference type="Proteomes" id="UP000313359">
    <property type="component" value="Unassembled WGS sequence"/>
</dbReference>
<name>A0A5C2SIC7_9APHY</name>
<keyword evidence="2" id="KW-1185">Reference proteome</keyword>
<protein>
    <submittedName>
        <fullName evidence="1">Uncharacterized protein</fullName>
    </submittedName>
</protein>
<sequence>MAFYAYLRLQSPIAIGPQQFADPAALPRIAYLTAIWNAIDFNEAESQFVNAVSLNASS</sequence>
<proteinExistence type="predicted"/>
<accession>A0A5C2SIC7</accession>
<evidence type="ECO:0000313" key="2">
    <source>
        <dbReference type="Proteomes" id="UP000313359"/>
    </source>
</evidence>
<reference evidence="1" key="1">
    <citation type="journal article" date="2018" name="Genome Biol. Evol.">
        <title>Genomics and development of Lentinus tigrinus, a white-rot wood-decaying mushroom with dimorphic fruiting bodies.</title>
        <authorList>
            <person name="Wu B."/>
            <person name="Xu Z."/>
            <person name="Knudson A."/>
            <person name="Carlson A."/>
            <person name="Chen N."/>
            <person name="Kovaka S."/>
            <person name="LaButti K."/>
            <person name="Lipzen A."/>
            <person name="Pennachio C."/>
            <person name="Riley R."/>
            <person name="Schakwitz W."/>
            <person name="Umezawa K."/>
            <person name="Ohm R.A."/>
            <person name="Grigoriev I.V."/>
            <person name="Nagy L.G."/>
            <person name="Gibbons J."/>
            <person name="Hibbett D."/>
        </authorList>
    </citation>
    <scope>NUCLEOTIDE SEQUENCE [LARGE SCALE GENOMIC DNA]</scope>
    <source>
        <strain evidence="1">ALCF2SS1-6</strain>
    </source>
</reference>
<dbReference type="AlphaFoldDB" id="A0A5C2SIC7"/>